<name>A0A565C268_9BRAS</name>
<evidence type="ECO:0000313" key="2">
    <source>
        <dbReference type="Proteomes" id="UP000489600"/>
    </source>
</evidence>
<comment type="caution">
    <text evidence="1">The sequence shown here is derived from an EMBL/GenBank/DDBJ whole genome shotgun (WGS) entry which is preliminary data.</text>
</comment>
<sequence>MGSNTKRKETHVILPTVGGRKRRFYTLFTSFSILLFYGRRLRLAPVTDPCWLMGRVGGLRLVATTC</sequence>
<dbReference type="Proteomes" id="UP000489600">
    <property type="component" value="Unassembled WGS sequence"/>
</dbReference>
<proteinExistence type="predicted"/>
<dbReference type="AlphaFoldDB" id="A0A565C268"/>
<evidence type="ECO:0000313" key="1">
    <source>
        <dbReference type="EMBL" id="VVB07741.1"/>
    </source>
</evidence>
<reference evidence="1" key="1">
    <citation type="submission" date="2019-07" db="EMBL/GenBank/DDBJ databases">
        <authorList>
            <person name="Dittberner H."/>
        </authorList>
    </citation>
    <scope>NUCLEOTIDE SEQUENCE [LARGE SCALE GENOMIC DNA]</scope>
</reference>
<protein>
    <submittedName>
        <fullName evidence="1">Uncharacterized protein</fullName>
    </submittedName>
</protein>
<dbReference type="EMBL" id="CABITT030000006">
    <property type="protein sequence ID" value="VVB07741.1"/>
    <property type="molecule type" value="Genomic_DNA"/>
</dbReference>
<accession>A0A565C268</accession>
<gene>
    <name evidence="1" type="ORF">ANE_LOCUS18185</name>
</gene>
<keyword evidence="2" id="KW-1185">Reference proteome</keyword>
<organism evidence="1 2">
    <name type="scientific">Arabis nemorensis</name>
    <dbReference type="NCBI Taxonomy" id="586526"/>
    <lineage>
        <taxon>Eukaryota</taxon>
        <taxon>Viridiplantae</taxon>
        <taxon>Streptophyta</taxon>
        <taxon>Embryophyta</taxon>
        <taxon>Tracheophyta</taxon>
        <taxon>Spermatophyta</taxon>
        <taxon>Magnoliopsida</taxon>
        <taxon>eudicotyledons</taxon>
        <taxon>Gunneridae</taxon>
        <taxon>Pentapetalae</taxon>
        <taxon>rosids</taxon>
        <taxon>malvids</taxon>
        <taxon>Brassicales</taxon>
        <taxon>Brassicaceae</taxon>
        <taxon>Arabideae</taxon>
        <taxon>Arabis</taxon>
    </lineage>
</organism>